<sequence length="1091" mass="127130">MAFFIAKFMICFLFYYGQLWLTNGNEMPKRCYGSITSMSCKPIIPSFIQFYGWDLPNLEHLSLDNDLHFDRNQVKWSLPTLPSGLFNWASKIKHLYMDDVGLENLKCDIFQPLRNSLNGIRMDKNMFREFPSCAFENLNQLESILFRYQNLESVNINDLQLNSLTDIDLTRNEISSFSIYNISNNKNIRILLDENKISFLNISKVNRIRYLRVKENQLTKIYGRIFQYSRSTLEYLDLSYNALDDDVWNVLEGVTTLKTLKLQHNRFQTVSRSVFSHLSELYYLDLSHNYISVTDFLIRSGKITVMLFNSNKLVSFPTNLFDNTISFEDTYHCTLDISNNMMDIFQLYIPTSLRRLALNLGQNQLTAIDFENHNKIYFLNISSNHLTSLPATLPIADRYIISDNPLNTKNVLKHLTTTMKDATQIEMDNINFLCNRSEHYDFTHLQFSKMNTFSLRGNCIPSTFLCYIGSRTINVYLDNNKNHNNSTEDLHCKIHTKEFEVVSFSGSRMSEFLLELFMSKPIKMIANVISIYCKKCQLKEFPFMKYTSSKSLRSYIDLSENLLVVFNGLEVITFFKYFTLNLEHNQITHVKKVIVKKTNIETFCYFHLKFMNNSIANINDNRTFIELVGRLGCFYFEMSIDLSFNRLYELNLATIINNINQKISIQNLNVSHNNLEEYRDCLHNVWQFRILDLTYNKLRDIPDNSCRFALETYLGHNSITDISRTLPKASISKLDLEWNLIQYIYDDAFAKMTYLKTLNLRGNKLKNFPKAVQKLRYLTTLDISFNNITNLKLSDIGGIMNYLTSLILTGNELVNHPSSSIRLLSPFQELELTDNLIYCDCDALFLRNHTLNAHGRCSFPPEYEGYLVSCFPADDCVGYVPIYVYKETKSRCLYDDYFDIKISMYVVDENLFVEWKRLGSKKQSGIKMIAYRDFVIVKEISVNETGQTNHFFLPQSLNLDRLCIHAFLDEKLFERCLDVNYTYMISTCKLRSVSQTNSNNGAVYGTSAALVLSFLLNILGSIFVFVFIKFKRTRPINDANSVQFDNNEHMPNEYEISSCRRGAYDQQVEVYDQLSENSNNTGEGTYENLNI</sequence>
<dbReference type="InterPro" id="IPR001611">
    <property type="entry name" value="Leu-rich_rpt"/>
</dbReference>
<keyword evidence="6" id="KW-1185">Reference proteome</keyword>
<gene>
    <name evidence="5" type="ORF">MCOR_51072</name>
</gene>
<evidence type="ECO:0000256" key="3">
    <source>
        <dbReference type="SAM" id="Phobius"/>
    </source>
</evidence>
<dbReference type="Proteomes" id="UP000507470">
    <property type="component" value="Unassembled WGS sequence"/>
</dbReference>
<accession>A0A6J8ED18</accession>
<dbReference type="Gene3D" id="3.80.10.10">
    <property type="entry name" value="Ribonuclease Inhibitor"/>
    <property type="match status" value="5"/>
</dbReference>
<feature type="signal peptide" evidence="4">
    <location>
        <begin position="1"/>
        <end position="24"/>
    </location>
</feature>
<feature type="chain" id="PRO_5027080046" evidence="4">
    <location>
        <begin position="25"/>
        <end position="1091"/>
    </location>
</feature>
<keyword evidence="3" id="KW-0472">Membrane</keyword>
<dbReference type="AlphaFoldDB" id="A0A6J8ED18"/>
<keyword evidence="3" id="KW-0812">Transmembrane</keyword>
<evidence type="ECO:0000313" key="5">
    <source>
        <dbReference type="EMBL" id="CAC5418649.1"/>
    </source>
</evidence>
<dbReference type="OrthoDB" id="40118at2759"/>
<dbReference type="InterPro" id="IPR003591">
    <property type="entry name" value="Leu-rich_rpt_typical-subtyp"/>
</dbReference>
<organism evidence="5 6">
    <name type="scientific">Mytilus coruscus</name>
    <name type="common">Sea mussel</name>
    <dbReference type="NCBI Taxonomy" id="42192"/>
    <lineage>
        <taxon>Eukaryota</taxon>
        <taxon>Metazoa</taxon>
        <taxon>Spiralia</taxon>
        <taxon>Lophotrochozoa</taxon>
        <taxon>Mollusca</taxon>
        <taxon>Bivalvia</taxon>
        <taxon>Autobranchia</taxon>
        <taxon>Pteriomorphia</taxon>
        <taxon>Mytilida</taxon>
        <taxon>Mytiloidea</taxon>
        <taxon>Mytilidae</taxon>
        <taxon>Mytilinae</taxon>
        <taxon>Mytilus</taxon>
    </lineage>
</organism>
<name>A0A6J8ED18_MYTCO</name>
<dbReference type="EMBL" id="CACVKT020008934">
    <property type="protein sequence ID" value="CAC5418649.1"/>
    <property type="molecule type" value="Genomic_DNA"/>
</dbReference>
<evidence type="ECO:0000256" key="1">
    <source>
        <dbReference type="ARBA" id="ARBA00022614"/>
    </source>
</evidence>
<dbReference type="InterPro" id="IPR032675">
    <property type="entry name" value="LRR_dom_sf"/>
</dbReference>
<dbReference type="InterPro" id="IPR050333">
    <property type="entry name" value="SLRP"/>
</dbReference>
<keyword evidence="3" id="KW-1133">Transmembrane helix</keyword>
<dbReference type="Pfam" id="PF13855">
    <property type="entry name" value="LRR_8"/>
    <property type="match status" value="2"/>
</dbReference>
<proteinExistence type="predicted"/>
<reference evidence="5 6" key="1">
    <citation type="submission" date="2020-06" db="EMBL/GenBank/DDBJ databases">
        <authorList>
            <person name="Li R."/>
            <person name="Bekaert M."/>
        </authorList>
    </citation>
    <scope>NUCLEOTIDE SEQUENCE [LARGE SCALE GENOMIC DNA]</scope>
    <source>
        <strain evidence="6">wild</strain>
    </source>
</reference>
<evidence type="ECO:0000256" key="2">
    <source>
        <dbReference type="ARBA" id="ARBA00022737"/>
    </source>
</evidence>
<dbReference type="PANTHER" id="PTHR45712:SF22">
    <property type="entry name" value="INSULIN-LIKE GROWTH FACTOR-BINDING PROTEIN COMPLEX ACID LABILE SUBUNIT"/>
    <property type="match status" value="1"/>
</dbReference>
<keyword evidence="4" id="KW-0732">Signal</keyword>
<keyword evidence="2" id="KW-0677">Repeat</keyword>
<dbReference type="SMART" id="SM00369">
    <property type="entry name" value="LRR_TYP"/>
    <property type="match status" value="7"/>
</dbReference>
<protein>
    <submittedName>
        <fullName evidence="5">Uncharacterized protein</fullName>
    </submittedName>
</protein>
<keyword evidence="1" id="KW-0433">Leucine-rich repeat</keyword>
<feature type="transmembrane region" description="Helical" evidence="3">
    <location>
        <begin position="1002"/>
        <end position="1028"/>
    </location>
</feature>
<dbReference type="SUPFAM" id="SSF52058">
    <property type="entry name" value="L domain-like"/>
    <property type="match status" value="3"/>
</dbReference>
<evidence type="ECO:0000256" key="4">
    <source>
        <dbReference type="SAM" id="SignalP"/>
    </source>
</evidence>
<dbReference type="PANTHER" id="PTHR45712">
    <property type="entry name" value="AGAP008170-PA"/>
    <property type="match status" value="1"/>
</dbReference>
<evidence type="ECO:0000313" key="6">
    <source>
        <dbReference type="Proteomes" id="UP000507470"/>
    </source>
</evidence>